<protein>
    <submittedName>
        <fullName evidence="1">Uncharacterized protein</fullName>
    </submittedName>
</protein>
<reference evidence="2 4" key="2">
    <citation type="submission" date="2016-11" db="EMBL/GenBank/DDBJ databases">
        <title>Whole genomes of Flavobacteriaceae.</title>
        <authorList>
            <person name="Stine C."/>
            <person name="Li C."/>
            <person name="Tadesse D."/>
        </authorList>
    </citation>
    <scope>NUCLEOTIDE SEQUENCE [LARGE SCALE GENOMIC DNA]</scope>
    <source>
        <strain evidence="2 4">ATCC 29551</strain>
    </source>
</reference>
<dbReference type="OrthoDB" id="1375321at2"/>
<proteinExistence type="predicted"/>
<name>A0A086AKY5_FLAHY</name>
<comment type="caution">
    <text evidence="1">The sequence shown here is derived from an EMBL/GenBank/DDBJ whole genome shotgun (WGS) entry which is preliminary data.</text>
</comment>
<dbReference type="Proteomes" id="UP000198424">
    <property type="component" value="Unassembled WGS sequence"/>
</dbReference>
<dbReference type="RefSeq" id="WP_035620755.1">
    <property type="nucleotide sequence ID" value="NZ_JBEWQG010000003.1"/>
</dbReference>
<dbReference type="AlphaFoldDB" id="A0A086AKY5"/>
<gene>
    <name evidence="2" type="ORF">B0A62_24715</name>
    <name evidence="1" type="ORF">IW20_08395</name>
</gene>
<evidence type="ECO:0000313" key="4">
    <source>
        <dbReference type="Proteomes" id="UP000198424"/>
    </source>
</evidence>
<accession>A0A086AKY5</accession>
<sequence length="85" mass="9796">MISKKEKRLLIEILGCQYTPKVMPYLQKLGIKNEKGKSFSVDSIRMIANGFRENEKVELAIMQLVNKTIKAKKAMALKRKKLSKK</sequence>
<evidence type="ECO:0000313" key="1">
    <source>
        <dbReference type="EMBL" id="KFF17349.1"/>
    </source>
</evidence>
<reference evidence="1 3" key="1">
    <citation type="submission" date="2014-07" db="EMBL/GenBank/DDBJ databases">
        <title>Genome of Flavobacterium hydatis DSM 2063.</title>
        <authorList>
            <person name="Pipes S.E."/>
            <person name="Stropko S.J."/>
            <person name="Newman J.D."/>
        </authorList>
    </citation>
    <scope>NUCLEOTIDE SEQUENCE [LARGE SCALE GENOMIC DNA]</scope>
    <source>
        <strain evidence="1 3">DSM 2063</strain>
    </source>
</reference>
<evidence type="ECO:0000313" key="3">
    <source>
        <dbReference type="Proteomes" id="UP000028712"/>
    </source>
</evidence>
<dbReference type="STRING" id="991.IW20_08395"/>
<keyword evidence="4" id="KW-1185">Reference proteome</keyword>
<dbReference type="Proteomes" id="UP000028712">
    <property type="component" value="Unassembled WGS sequence"/>
</dbReference>
<organism evidence="1 3">
    <name type="scientific">Flavobacterium hydatis</name>
    <name type="common">Cytophaga aquatilis</name>
    <dbReference type="NCBI Taxonomy" id="991"/>
    <lineage>
        <taxon>Bacteria</taxon>
        <taxon>Pseudomonadati</taxon>
        <taxon>Bacteroidota</taxon>
        <taxon>Flavobacteriia</taxon>
        <taxon>Flavobacteriales</taxon>
        <taxon>Flavobacteriaceae</taxon>
        <taxon>Flavobacterium</taxon>
    </lineage>
</organism>
<dbReference type="EMBL" id="JPRM01000010">
    <property type="protein sequence ID" value="KFF17349.1"/>
    <property type="molecule type" value="Genomic_DNA"/>
</dbReference>
<dbReference type="EMBL" id="MUGY01000061">
    <property type="protein sequence ID" value="OXA85036.1"/>
    <property type="molecule type" value="Genomic_DNA"/>
</dbReference>
<evidence type="ECO:0000313" key="2">
    <source>
        <dbReference type="EMBL" id="OXA85036.1"/>
    </source>
</evidence>